<evidence type="ECO:0000259" key="5">
    <source>
        <dbReference type="Pfam" id="PF01609"/>
    </source>
</evidence>
<organism evidence="6 7">
    <name type="scientific">Candidatus Clostridium eludens</name>
    <dbReference type="NCBI Taxonomy" id="3381663"/>
    <lineage>
        <taxon>Bacteria</taxon>
        <taxon>Bacillati</taxon>
        <taxon>Bacillota</taxon>
        <taxon>Clostridia</taxon>
        <taxon>Eubacteriales</taxon>
        <taxon>Clostridiaceae</taxon>
        <taxon>Clostridium</taxon>
    </lineage>
</organism>
<evidence type="ECO:0000256" key="1">
    <source>
        <dbReference type="ARBA" id="ARBA00010075"/>
    </source>
</evidence>
<dbReference type="RefSeq" id="WP_406791879.1">
    <property type="nucleotide sequence ID" value="NZ_JBJHZX010000011.1"/>
</dbReference>
<dbReference type="SUPFAM" id="SSF53098">
    <property type="entry name" value="Ribonuclease H-like"/>
    <property type="match status" value="1"/>
</dbReference>
<dbReference type="EMBL" id="JBJHZX010000011">
    <property type="protein sequence ID" value="MFL0195758.1"/>
    <property type="molecule type" value="Genomic_DNA"/>
</dbReference>
<keyword evidence="4" id="KW-0233">DNA recombination</keyword>
<dbReference type="PANTHER" id="PTHR33258">
    <property type="entry name" value="TRANSPOSASE INSL FOR INSERTION SEQUENCE ELEMENT IS186A-RELATED"/>
    <property type="match status" value="1"/>
</dbReference>
<keyword evidence="7" id="KW-1185">Reference proteome</keyword>
<keyword evidence="3" id="KW-0238">DNA-binding</keyword>
<proteinExistence type="inferred from homology"/>
<dbReference type="PANTHER" id="PTHR33258:SF1">
    <property type="entry name" value="TRANSPOSASE INSL FOR INSERTION SEQUENCE ELEMENT IS186A-RELATED"/>
    <property type="match status" value="1"/>
</dbReference>
<sequence length="461" mass="53671">MLKYFSQEEVEKIARKVGFVRREGKLKAWEFLYLCAFSQLDVSKDTLVTMSANLSSKTKTTVSSQALDQRLNEKAVKFLKEIFTRLLNSVTLTNSNIPTIWDEHFNRIRIVDSTAFQVPEIYKSVYPGSGGSSQPSSIKIQLEYELKSGNFMHIDVGHGSGNDNTFGSKIKDTFKAGDLSLRDLGYFNLKDFEDMENKKSFYVSRLKPNIAVYVKNEHVKYLKNGQPRKSSVYKRLFLKDVTSKMQEGQIKEIPDAFVGRTEKRKVRLIIYKLTKSQFKERKEKVFRNAKKKGIKKSANTIDLIGIIIYMTNISNDILITKQIHDIYSLRWQIELIFKIWKSIFHISSVKPVKIERFKCQLYGKLILLVLSSIVMFKMRSELLKKKKFETSEIKTAQIVHEYVQELYFSFMTPSSNFKVLTRIYNCICKNGRKSHRKDKKTFFDILGVPYNHQERRCETAA</sequence>
<dbReference type="InterPro" id="IPR047952">
    <property type="entry name" value="Transpos_IS4"/>
</dbReference>
<reference evidence="6 7" key="1">
    <citation type="submission" date="2024-11" db="EMBL/GenBank/DDBJ databases">
        <authorList>
            <person name="Heng Y.C."/>
            <person name="Lim A.C.H."/>
            <person name="Lee J.K.Y."/>
            <person name="Kittelmann S."/>
        </authorList>
    </citation>
    <scope>NUCLEOTIDE SEQUENCE [LARGE SCALE GENOMIC DNA]</scope>
    <source>
        <strain evidence="6 7">WILCCON 0269</strain>
    </source>
</reference>
<gene>
    <name evidence="6" type="ORF">ACJDU8_09315</name>
</gene>
<feature type="domain" description="Transposase IS4-like" evidence="5">
    <location>
        <begin position="105"/>
        <end position="370"/>
    </location>
</feature>
<dbReference type="Pfam" id="PF01609">
    <property type="entry name" value="DDE_Tnp_1"/>
    <property type="match status" value="1"/>
</dbReference>
<evidence type="ECO:0000256" key="4">
    <source>
        <dbReference type="ARBA" id="ARBA00023172"/>
    </source>
</evidence>
<keyword evidence="2" id="KW-0815">Transposition</keyword>
<dbReference type="Proteomes" id="UP001623660">
    <property type="component" value="Unassembled WGS sequence"/>
</dbReference>
<name>A0ABW8SKQ1_9CLOT</name>
<comment type="similarity">
    <text evidence="1">Belongs to the transposase 11 family.</text>
</comment>
<evidence type="ECO:0000313" key="7">
    <source>
        <dbReference type="Proteomes" id="UP001623660"/>
    </source>
</evidence>
<evidence type="ECO:0000256" key="3">
    <source>
        <dbReference type="ARBA" id="ARBA00023125"/>
    </source>
</evidence>
<dbReference type="InterPro" id="IPR002559">
    <property type="entry name" value="Transposase_11"/>
</dbReference>
<dbReference type="InterPro" id="IPR012337">
    <property type="entry name" value="RNaseH-like_sf"/>
</dbReference>
<evidence type="ECO:0000313" key="6">
    <source>
        <dbReference type="EMBL" id="MFL0195758.1"/>
    </source>
</evidence>
<protein>
    <submittedName>
        <fullName evidence="6">IS4 family transposase</fullName>
    </submittedName>
</protein>
<comment type="caution">
    <text evidence="6">The sequence shown here is derived from an EMBL/GenBank/DDBJ whole genome shotgun (WGS) entry which is preliminary data.</text>
</comment>
<evidence type="ECO:0000256" key="2">
    <source>
        <dbReference type="ARBA" id="ARBA00022578"/>
    </source>
</evidence>
<accession>A0ABW8SKQ1</accession>
<dbReference type="NCBIfam" id="NF033592">
    <property type="entry name" value="transpos_IS4_1"/>
    <property type="match status" value="1"/>
</dbReference>